<evidence type="ECO:0000256" key="1">
    <source>
        <dbReference type="ARBA" id="ARBA00004651"/>
    </source>
</evidence>
<dbReference type="Pfam" id="PF00528">
    <property type="entry name" value="BPD_transp_1"/>
    <property type="match status" value="1"/>
</dbReference>
<keyword evidence="5 7" id="KW-1133">Transmembrane helix</keyword>
<feature type="transmembrane region" description="Helical" evidence="7">
    <location>
        <begin position="217"/>
        <end position="236"/>
    </location>
</feature>
<keyword evidence="3" id="KW-1003">Cell membrane</keyword>
<feature type="transmembrane region" description="Helical" evidence="7">
    <location>
        <begin position="20"/>
        <end position="49"/>
    </location>
</feature>
<feature type="transmembrane region" description="Helical" evidence="7">
    <location>
        <begin position="276"/>
        <end position="293"/>
    </location>
</feature>
<organism evidence="9 10">
    <name type="scientific">Blautia liquoris</name>
    <dbReference type="NCBI Taxonomy" id="2779518"/>
    <lineage>
        <taxon>Bacteria</taxon>
        <taxon>Bacillati</taxon>
        <taxon>Bacillota</taxon>
        <taxon>Clostridia</taxon>
        <taxon>Lachnospirales</taxon>
        <taxon>Lachnospiraceae</taxon>
        <taxon>Blautia</taxon>
    </lineage>
</organism>
<dbReference type="InterPro" id="IPR035906">
    <property type="entry name" value="MetI-like_sf"/>
</dbReference>
<evidence type="ECO:0000256" key="7">
    <source>
        <dbReference type="RuleBase" id="RU363032"/>
    </source>
</evidence>
<evidence type="ECO:0000256" key="6">
    <source>
        <dbReference type="ARBA" id="ARBA00023136"/>
    </source>
</evidence>
<dbReference type="PANTHER" id="PTHR30193:SF37">
    <property type="entry name" value="INNER MEMBRANE ABC TRANSPORTER PERMEASE PROTEIN YCJO"/>
    <property type="match status" value="1"/>
</dbReference>
<accession>A0A7M2RJ98</accession>
<keyword evidence="2 7" id="KW-0813">Transport</keyword>
<evidence type="ECO:0000313" key="9">
    <source>
        <dbReference type="EMBL" id="QOV20329.1"/>
    </source>
</evidence>
<dbReference type="EMBL" id="CP063304">
    <property type="protein sequence ID" value="QOV20329.1"/>
    <property type="molecule type" value="Genomic_DNA"/>
</dbReference>
<dbReference type="GO" id="GO:0005886">
    <property type="term" value="C:plasma membrane"/>
    <property type="evidence" value="ECO:0007669"/>
    <property type="project" value="UniProtKB-SubCell"/>
</dbReference>
<evidence type="ECO:0000256" key="5">
    <source>
        <dbReference type="ARBA" id="ARBA00022989"/>
    </source>
</evidence>
<dbReference type="PROSITE" id="PS50928">
    <property type="entry name" value="ABC_TM1"/>
    <property type="match status" value="1"/>
</dbReference>
<evidence type="ECO:0000256" key="4">
    <source>
        <dbReference type="ARBA" id="ARBA00022692"/>
    </source>
</evidence>
<feature type="domain" description="ABC transmembrane type-1" evidence="8">
    <location>
        <begin position="79"/>
        <end position="292"/>
    </location>
</feature>
<dbReference type="KEGG" id="bliq:INP51_05110"/>
<gene>
    <name evidence="9" type="ORF">INP51_05110</name>
</gene>
<evidence type="ECO:0000259" key="8">
    <source>
        <dbReference type="PROSITE" id="PS50928"/>
    </source>
</evidence>
<feature type="transmembrane region" description="Helical" evidence="7">
    <location>
        <begin position="83"/>
        <end position="104"/>
    </location>
</feature>
<feature type="transmembrane region" description="Helical" evidence="7">
    <location>
        <begin position="157"/>
        <end position="176"/>
    </location>
</feature>
<dbReference type="SUPFAM" id="SSF161098">
    <property type="entry name" value="MetI-like"/>
    <property type="match status" value="1"/>
</dbReference>
<keyword evidence="10" id="KW-1185">Reference proteome</keyword>
<dbReference type="Proteomes" id="UP000593601">
    <property type="component" value="Chromosome"/>
</dbReference>
<protein>
    <submittedName>
        <fullName evidence="9">Sugar ABC transporter permease</fullName>
    </submittedName>
</protein>
<dbReference type="InterPro" id="IPR000515">
    <property type="entry name" value="MetI-like"/>
</dbReference>
<dbReference type="Gene3D" id="1.10.3720.10">
    <property type="entry name" value="MetI-like"/>
    <property type="match status" value="1"/>
</dbReference>
<dbReference type="InterPro" id="IPR051393">
    <property type="entry name" value="ABC_transporter_permease"/>
</dbReference>
<evidence type="ECO:0000313" key="10">
    <source>
        <dbReference type="Proteomes" id="UP000593601"/>
    </source>
</evidence>
<reference evidence="9 10" key="1">
    <citation type="submission" date="2020-10" db="EMBL/GenBank/DDBJ databases">
        <title>Blautia liquoris sp.nov., isolated from the mud in a fermentation cellar used for the production of Chinese strong-flavoured liquor.</title>
        <authorList>
            <person name="Lu L."/>
        </authorList>
    </citation>
    <scope>NUCLEOTIDE SEQUENCE [LARGE SCALE GENOMIC DNA]</scope>
    <source>
        <strain evidence="9 10">LZLJ-3</strain>
    </source>
</reference>
<dbReference type="CDD" id="cd06261">
    <property type="entry name" value="TM_PBP2"/>
    <property type="match status" value="1"/>
</dbReference>
<sequence>MKGNGKRKRKGLSLGVRQNIIGYSFILPNFIGFFIFTFIPVMFSLILSFSHWDGFNPMKFAGFDNFIDIFKDRVFRGAIWKTAYFSIFTVLFSMLASLGLALLLNQKIKARGIFRCALFFPYVASVVAISVVWNAMLQPDYGPINELLKFIGIASPPRWLASTTWVIPGLILVNVWRNMGYFMIIYLSGLQSIDESLYEAAQIDGAKGWTLFKKITWPLLSPSTFFVVMMLIINSFKVFDLVYLMTNGGPGTSSTMLSQYIYNQAFISWDYGKSSAAAMILFVIVSLLTVFQFKAEKKFVNY</sequence>
<keyword evidence="6 7" id="KW-0472">Membrane</keyword>
<dbReference type="RefSeq" id="WP_193736649.1">
    <property type="nucleotide sequence ID" value="NZ_CP063304.1"/>
</dbReference>
<dbReference type="GO" id="GO:0055085">
    <property type="term" value="P:transmembrane transport"/>
    <property type="evidence" value="ECO:0007669"/>
    <property type="project" value="InterPro"/>
</dbReference>
<evidence type="ECO:0000256" key="3">
    <source>
        <dbReference type="ARBA" id="ARBA00022475"/>
    </source>
</evidence>
<name>A0A7M2RJ98_9FIRM</name>
<comment type="subcellular location">
    <subcellularLocation>
        <location evidence="1 7">Cell membrane</location>
        <topology evidence="1 7">Multi-pass membrane protein</topology>
    </subcellularLocation>
</comment>
<evidence type="ECO:0000256" key="2">
    <source>
        <dbReference type="ARBA" id="ARBA00022448"/>
    </source>
</evidence>
<dbReference type="AlphaFoldDB" id="A0A7M2RJ98"/>
<feature type="transmembrane region" description="Helical" evidence="7">
    <location>
        <begin position="116"/>
        <end position="137"/>
    </location>
</feature>
<comment type="similarity">
    <text evidence="7">Belongs to the binding-protein-dependent transport system permease family.</text>
</comment>
<dbReference type="PANTHER" id="PTHR30193">
    <property type="entry name" value="ABC TRANSPORTER PERMEASE PROTEIN"/>
    <property type="match status" value="1"/>
</dbReference>
<keyword evidence="4 7" id="KW-0812">Transmembrane</keyword>
<proteinExistence type="inferred from homology"/>